<dbReference type="EMBL" id="GBRH01275309">
    <property type="protein sequence ID" value="JAD22586.1"/>
    <property type="molecule type" value="Transcribed_RNA"/>
</dbReference>
<reference evidence="1" key="2">
    <citation type="journal article" date="2015" name="Data Brief">
        <title>Shoot transcriptome of the giant reed, Arundo donax.</title>
        <authorList>
            <person name="Barrero R.A."/>
            <person name="Guerrero F.D."/>
            <person name="Moolhuijzen P."/>
            <person name="Goolsby J.A."/>
            <person name="Tidwell J."/>
            <person name="Bellgard S.E."/>
            <person name="Bellgard M.I."/>
        </authorList>
    </citation>
    <scope>NUCLEOTIDE SEQUENCE</scope>
    <source>
        <tissue evidence="1">Shoot tissue taken approximately 20 cm above the soil surface</tissue>
    </source>
</reference>
<sequence length="23" mass="2889">MHVYSMVLYNFHEFCCCHRIEKV</sequence>
<reference evidence="1" key="1">
    <citation type="submission" date="2014-09" db="EMBL/GenBank/DDBJ databases">
        <authorList>
            <person name="Magalhaes I.L.F."/>
            <person name="Oliveira U."/>
            <person name="Santos F.R."/>
            <person name="Vidigal T.H.D.A."/>
            <person name="Brescovit A.D."/>
            <person name="Santos A.J."/>
        </authorList>
    </citation>
    <scope>NUCLEOTIDE SEQUENCE</scope>
    <source>
        <tissue evidence="1">Shoot tissue taken approximately 20 cm above the soil surface</tissue>
    </source>
</reference>
<organism evidence="1">
    <name type="scientific">Arundo donax</name>
    <name type="common">Giant reed</name>
    <name type="synonym">Donax arundinaceus</name>
    <dbReference type="NCBI Taxonomy" id="35708"/>
    <lineage>
        <taxon>Eukaryota</taxon>
        <taxon>Viridiplantae</taxon>
        <taxon>Streptophyta</taxon>
        <taxon>Embryophyta</taxon>
        <taxon>Tracheophyta</taxon>
        <taxon>Spermatophyta</taxon>
        <taxon>Magnoliopsida</taxon>
        <taxon>Liliopsida</taxon>
        <taxon>Poales</taxon>
        <taxon>Poaceae</taxon>
        <taxon>PACMAD clade</taxon>
        <taxon>Arundinoideae</taxon>
        <taxon>Arundineae</taxon>
        <taxon>Arundo</taxon>
    </lineage>
</organism>
<proteinExistence type="predicted"/>
<protein>
    <submittedName>
        <fullName evidence="1">Uncharacterized protein</fullName>
    </submittedName>
</protein>
<evidence type="ECO:0000313" key="1">
    <source>
        <dbReference type="EMBL" id="JAD22586.1"/>
    </source>
</evidence>
<name>A0A0A8Y8L6_ARUDO</name>
<dbReference type="AlphaFoldDB" id="A0A0A8Y8L6"/>
<accession>A0A0A8Y8L6</accession>